<gene>
    <name evidence="2" type="ORF">A3E39_04360</name>
</gene>
<accession>A0A1F7UIK5</accession>
<sequence length="200" mass="21391">MYLTKAQNALVTSLAAGIFVGAALFDVFPEASARLGSTIAITWMAAGLLFWWLQKHVLRRFQKPDMPPLVASALWFHSILEGIVTGLAFGVSQTFGILVLAAMTLHLLPEFFAAVGLMRGAGSKTRTSVAVTIAGFVILYLSFGLTYVFVPQLDPTTLPALIALSGGAFLYVGCVSFWRLRGARTLVAFMIGAAIAFLTA</sequence>
<keyword evidence="1" id="KW-0812">Transmembrane</keyword>
<feature type="transmembrane region" description="Helical" evidence="1">
    <location>
        <begin position="35"/>
        <end position="54"/>
    </location>
</feature>
<comment type="caution">
    <text evidence="2">The sequence shown here is derived from an EMBL/GenBank/DDBJ whole genome shotgun (WGS) entry which is preliminary data.</text>
</comment>
<proteinExistence type="predicted"/>
<feature type="transmembrane region" description="Helical" evidence="1">
    <location>
        <begin position="182"/>
        <end position="199"/>
    </location>
</feature>
<evidence type="ECO:0000313" key="2">
    <source>
        <dbReference type="EMBL" id="OGL78120.1"/>
    </source>
</evidence>
<protein>
    <recommendedName>
        <fullName evidence="4">ZIP family metal transporter</fullName>
    </recommendedName>
</protein>
<keyword evidence="1" id="KW-0472">Membrane</keyword>
<feature type="transmembrane region" description="Helical" evidence="1">
    <location>
        <begin position="66"/>
        <end position="89"/>
    </location>
</feature>
<evidence type="ECO:0000256" key="1">
    <source>
        <dbReference type="SAM" id="Phobius"/>
    </source>
</evidence>
<feature type="transmembrane region" description="Helical" evidence="1">
    <location>
        <begin position="129"/>
        <end position="150"/>
    </location>
</feature>
<keyword evidence="1" id="KW-1133">Transmembrane helix</keyword>
<dbReference type="Proteomes" id="UP000176603">
    <property type="component" value="Unassembled WGS sequence"/>
</dbReference>
<evidence type="ECO:0000313" key="3">
    <source>
        <dbReference type="Proteomes" id="UP000176603"/>
    </source>
</evidence>
<feature type="transmembrane region" description="Helical" evidence="1">
    <location>
        <begin position="95"/>
        <end position="117"/>
    </location>
</feature>
<feature type="transmembrane region" description="Helical" evidence="1">
    <location>
        <begin position="156"/>
        <end position="175"/>
    </location>
</feature>
<evidence type="ECO:0008006" key="4">
    <source>
        <dbReference type="Google" id="ProtNLM"/>
    </source>
</evidence>
<dbReference type="EMBL" id="MGEH01000037">
    <property type="protein sequence ID" value="OGL78120.1"/>
    <property type="molecule type" value="Genomic_DNA"/>
</dbReference>
<dbReference type="STRING" id="1802399.A3E39_04360"/>
<organism evidence="2 3">
    <name type="scientific">Candidatus Uhrbacteria bacterium RIFCSPHIGHO2_12_FULL_60_25</name>
    <dbReference type="NCBI Taxonomy" id="1802399"/>
    <lineage>
        <taxon>Bacteria</taxon>
        <taxon>Candidatus Uhriibacteriota</taxon>
    </lineage>
</organism>
<dbReference type="AlphaFoldDB" id="A0A1F7UIK5"/>
<name>A0A1F7UIK5_9BACT</name>
<reference evidence="2 3" key="1">
    <citation type="journal article" date="2016" name="Nat. Commun.">
        <title>Thousands of microbial genomes shed light on interconnected biogeochemical processes in an aquifer system.</title>
        <authorList>
            <person name="Anantharaman K."/>
            <person name="Brown C.T."/>
            <person name="Hug L.A."/>
            <person name="Sharon I."/>
            <person name="Castelle C.J."/>
            <person name="Probst A.J."/>
            <person name="Thomas B.C."/>
            <person name="Singh A."/>
            <person name="Wilkins M.J."/>
            <person name="Karaoz U."/>
            <person name="Brodie E.L."/>
            <person name="Williams K.H."/>
            <person name="Hubbard S.S."/>
            <person name="Banfield J.F."/>
        </authorList>
    </citation>
    <scope>NUCLEOTIDE SEQUENCE [LARGE SCALE GENOMIC DNA]</scope>
</reference>